<dbReference type="RefSeq" id="WP_157569169.1">
    <property type="nucleotide sequence ID" value="NZ_WPIK01000019.1"/>
</dbReference>
<dbReference type="InterPro" id="IPR015797">
    <property type="entry name" value="NUDIX_hydrolase-like_dom_sf"/>
</dbReference>
<dbReference type="PANTHER" id="PTHR21340:SF0">
    <property type="entry name" value="BIS(5'-NUCLEOSYL)-TETRAPHOSPHATASE [ASYMMETRICAL]"/>
    <property type="match status" value="1"/>
</dbReference>
<dbReference type="PANTHER" id="PTHR21340">
    <property type="entry name" value="DIADENOSINE 5,5-P1,P4-TETRAPHOSPHATE PYROPHOSPHOHYDROLASE MUTT"/>
    <property type="match status" value="1"/>
</dbReference>
<dbReference type="GO" id="GO:0006167">
    <property type="term" value="P:AMP biosynthetic process"/>
    <property type="evidence" value="ECO:0007669"/>
    <property type="project" value="TreeGrafter"/>
</dbReference>
<dbReference type="Proteomes" id="UP000462014">
    <property type="component" value="Unassembled WGS sequence"/>
</dbReference>
<name>A0A7K1T0Y2_9SPHI</name>
<evidence type="ECO:0000313" key="4">
    <source>
        <dbReference type="EMBL" id="MVN23181.1"/>
    </source>
</evidence>
<comment type="similarity">
    <text evidence="2">Belongs to the Nudix hydrolase family.</text>
</comment>
<protein>
    <submittedName>
        <fullName evidence="4">NUDIX domain-containing protein</fullName>
    </submittedName>
</protein>
<comment type="caution">
    <text evidence="4">The sequence shown here is derived from an EMBL/GenBank/DDBJ whole genome shotgun (WGS) entry which is preliminary data.</text>
</comment>
<dbReference type="PROSITE" id="PS00893">
    <property type="entry name" value="NUDIX_BOX"/>
    <property type="match status" value="1"/>
</dbReference>
<dbReference type="Pfam" id="PF00293">
    <property type="entry name" value="NUDIX"/>
    <property type="match status" value="1"/>
</dbReference>
<proteinExistence type="inferred from homology"/>
<organism evidence="4 5">
    <name type="scientific">Mucilaginibacter arboris</name>
    <dbReference type="NCBI Taxonomy" id="2682090"/>
    <lineage>
        <taxon>Bacteria</taxon>
        <taxon>Pseudomonadati</taxon>
        <taxon>Bacteroidota</taxon>
        <taxon>Sphingobacteriia</taxon>
        <taxon>Sphingobacteriales</taxon>
        <taxon>Sphingobacteriaceae</taxon>
        <taxon>Mucilaginibacter</taxon>
    </lineage>
</organism>
<evidence type="ECO:0000259" key="3">
    <source>
        <dbReference type="PROSITE" id="PS51462"/>
    </source>
</evidence>
<keyword evidence="1 2" id="KW-0378">Hydrolase</keyword>
<dbReference type="InterPro" id="IPR051325">
    <property type="entry name" value="Nudix_hydrolase_domain"/>
</dbReference>
<reference evidence="4 5" key="1">
    <citation type="submission" date="2019-12" db="EMBL/GenBank/DDBJ databases">
        <title>Mucilaginibacter sp. HMF7410 genome sequencing and assembly.</title>
        <authorList>
            <person name="Kang H."/>
            <person name="Cha I."/>
            <person name="Kim H."/>
            <person name="Joh K."/>
        </authorList>
    </citation>
    <scope>NUCLEOTIDE SEQUENCE [LARGE SCALE GENOMIC DNA]</scope>
    <source>
        <strain evidence="4 5">HMF7410</strain>
    </source>
</reference>
<dbReference type="GO" id="GO:0004081">
    <property type="term" value="F:bis(5'-nucleosyl)-tetraphosphatase (asymmetrical) activity"/>
    <property type="evidence" value="ECO:0007669"/>
    <property type="project" value="TreeGrafter"/>
</dbReference>
<sequence length="213" mass="24513">MENTIFHIYINEKLLVVAEAVPPNLTVYQDLSAEVADLKNLYRLISASAEKQKFLFLCKNAKSTLKKLAKSVRLIEAAGGLVRNERKEYLVIFRNGVWDLPKGKIEEGEKTRKAAVREVEEECGIRVKKAGRKICKTYHVYPQRNKELALKKTHWYRMKAEGQEKLKPQKEEGITKACWFTREKFTILTQNTYPSIVDVLDTIGLLTETEVPL</sequence>
<dbReference type="InterPro" id="IPR000086">
    <property type="entry name" value="NUDIX_hydrolase_dom"/>
</dbReference>
<feature type="domain" description="Nudix hydrolase" evidence="3">
    <location>
        <begin position="73"/>
        <end position="202"/>
    </location>
</feature>
<dbReference type="PRINTS" id="PR00502">
    <property type="entry name" value="NUDIXFAMILY"/>
</dbReference>
<dbReference type="PROSITE" id="PS51462">
    <property type="entry name" value="NUDIX"/>
    <property type="match status" value="1"/>
</dbReference>
<dbReference type="EMBL" id="WPIK01000019">
    <property type="protein sequence ID" value="MVN23181.1"/>
    <property type="molecule type" value="Genomic_DNA"/>
</dbReference>
<evidence type="ECO:0000256" key="2">
    <source>
        <dbReference type="RuleBase" id="RU003476"/>
    </source>
</evidence>
<dbReference type="InterPro" id="IPR020084">
    <property type="entry name" value="NUDIX_hydrolase_CS"/>
</dbReference>
<gene>
    <name evidence="4" type="ORF">GO621_16780</name>
</gene>
<dbReference type="CDD" id="cd03673">
    <property type="entry name" value="NUDIX_Ap6A_hydrolase"/>
    <property type="match status" value="1"/>
</dbReference>
<dbReference type="AlphaFoldDB" id="A0A7K1T0Y2"/>
<dbReference type="SUPFAM" id="SSF55811">
    <property type="entry name" value="Nudix"/>
    <property type="match status" value="1"/>
</dbReference>
<dbReference type="Gene3D" id="3.90.79.10">
    <property type="entry name" value="Nucleoside Triphosphate Pyrophosphohydrolase"/>
    <property type="match status" value="1"/>
</dbReference>
<evidence type="ECO:0000256" key="1">
    <source>
        <dbReference type="ARBA" id="ARBA00022801"/>
    </source>
</evidence>
<keyword evidence="5" id="KW-1185">Reference proteome</keyword>
<accession>A0A7K1T0Y2</accession>
<dbReference type="InterPro" id="IPR020476">
    <property type="entry name" value="Nudix_hydrolase"/>
</dbReference>
<evidence type="ECO:0000313" key="5">
    <source>
        <dbReference type="Proteomes" id="UP000462014"/>
    </source>
</evidence>
<dbReference type="GO" id="GO:0006754">
    <property type="term" value="P:ATP biosynthetic process"/>
    <property type="evidence" value="ECO:0007669"/>
    <property type="project" value="TreeGrafter"/>
</dbReference>